<dbReference type="RefSeq" id="XP_009041812.1">
    <property type="nucleotide sequence ID" value="XM_009043564.1"/>
</dbReference>
<dbReference type="Proteomes" id="UP000002729">
    <property type="component" value="Unassembled WGS sequence"/>
</dbReference>
<evidence type="ECO:0000313" key="3">
    <source>
        <dbReference type="Proteomes" id="UP000002729"/>
    </source>
</evidence>
<name>F0YN31_AURAN</name>
<dbReference type="AlphaFoldDB" id="F0YN31"/>
<dbReference type="KEGG" id="aaf:AURANDRAFT_7369"/>
<dbReference type="PANTHER" id="PTHR23315:SF7">
    <property type="entry name" value="U-BOX DOMAIN-CONTAINING PROTEIN 4"/>
    <property type="match status" value="1"/>
</dbReference>
<evidence type="ECO:0008006" key="4">
    <source>
        <dbReference type="Google" id="ProtNLM"/>
    </source>
</evidence>
<dbReference type="PANTHER" id="PTHR23315">
    <property type="entry name" value="U BOX DOMAIN-CONTAINING"/>
    <property type="match status" value="1"/>
</dbReference>
<dbReference type="GeneID" id="20228954"/>
<feature type="non-terminal residue" evidence="2">
    <location>
        <position position="1"/>
    </location>
</feature>
<reference evidence="2 3" key="1">
    <citation type="journal article" date="2011" name="Proc. Natl. Acad. Sci. U.S.A.">
        <title>Niche of harmful alga Aureococcus anophagefferens revealed through ecogenomics.</title>
        <authorList>
            <person name="Gobler C.J."/>
            <person name="Berry D.L."/>
            <person name="Dyhrman S.T."/>
            <person name="Wilhelm S.W."/>
            <person name="Salamov A."/>
            <person name="Lobanov A.V."/>
            <person name="Zhang Y."/>
            <person name="Collier J.L."/>
            <person name="Wurch L.L."/>
            <person name="Kustka A.B."/>
            <person name="Dill B.D."/>
            <person name="Shah M."/>
            <person name="VerBerkmoes N.C."/>
            <person name="Kuo A."/>
            <person name="Terry A."/>
            <person name="Pangilinan J."/>
            <person name="Lindquist E.A."/>
            <person name="Lucas S."/>
            <person name="Paulsen I.T."/>
            <person name="Hattenrath-Lehmann T.K."/>
            <person name="Talmage S.C."/>
            <person name="Walker E.A."/>
            <person name="Koch F."/>
            <person name="Burson A.M."/>
            <person name="Marcoval M.A."/>
            <person name="Tang Y.Z."/>
            <person name="Lecleir G.R."/>
            <person name="Coyne K.J."/>
            <person name="Berg G.M."/>
            <person name="Bertrand E.M."/>
            <person name="Saito M.A."/>
            <person name="Gladyshev V.N."/>
            <person name="Grigoriev I.V."/>
        </authorList>
    </citation>
    <scope>NUCLEOTIDE SEQUENCE [LARGE SCALE GENOMIC DNA]</scope>
    <source>
        <strain evidence="3">CCMP 1984</strain>
    </source>
</reference>
<dbReference type="PROSITE" id="PS50176">
    <property type="entry name" value="ARM_REPEAT"/>
    <property type="match status" value="2"/>
</dbReference>
<feature type="repeat" description="ARM" evidence="1">
    <location>
        <begin position="6"/>
        <end position="34"/>
    </location>
</feature>
<dbReference type="EMBL" id="GL833170">
    <property type="protein sequence ID" value="EGB03483.1"/>
    <property type="molecule type" value="Genomic_DNA"/>
</dbReference>
<evidence type="ECO:0000313" key="2">
    <source>
        <dbReference type="EMBL" id="EGB03483.1"/>
    </source>
</evidence>
<dbReference type="SUPFAM" id="SSF48371">
    <property type="entry name" value="ARM repeat"/>
    <property type="match status" value="1"/>
</dbReference>
<dbReference type="InterPro" id="IPR000225">
    <property type="entry name" value="Armadillo"/>
</dbReference>
<evidence type="ECO:0000256" key="1">
    <source>
        <dbReference type="PROSITE-ProRule" id="PRU00259"/>
    </source>
</evidence>
<dbReference type="OrthoDB" id="7537227at2759"/>
<dbReference type="Pfam" id="PF00514">
    <property type="entry name" value="Arm"/>
    <property type="match status" value="2"/>
</dbReference>
<keyword evidence="3" id="KW-1185">Reference proteome</keyword>
<protein>
    <recommendedName>
        <fullName evidence="4">Armadillo repeat-containing domain-containing protein</fullName>
    </recommendedName>
</protein>
<dbReference type="Gene3D" id="1.25.10.10">
    <property type="entry name" value="Leucine-rich Repeat Variant"/>
    <property type="match status" value="1"/>
</dbReference>
<feature type="non-terminal residue" evidence="2">
    <location>
        <position position="91"/>
    </location>
</feature>
<gene>
    <name evidence="2" type="ORF">AURANDRAFT_7369</name>
</gene>
<dbReference type="InParanoid" id="F0YN31"/>
<dbReference type="SMART" id="SM00185">
    <property type="entry name" value="ARM"/>
    <property type="match status" value="2"/>
</dbReference>
<dbReference type="InterPro" id="IPR016024">
    <property type="entry name" value="ARM-type_fold"/>
</dbReference>
<dbReference type="InterPro" id="IPR011989">
    <property type="entry name" value="ARM-like"/>
</dbReference>
<accession>F0YN31</accession>
<proteinExistence type="predicted"/>
<organism evidence="3">
    <name type="scientific">Aureococcus anophagefferens</name>
    <name type="common">Harmful bloom alga</name>
    <dbReference type="NCBI Taxonomy" id="44056"/>
    <lineage>
        <taxon>Eukaryota</taxon>
        <taxon>Sar</taxon>
        <taxon>Stramenopiles</taxon>
        <taxon>Ochrophyta</taxon>
        <taxon>Pelagophyceae</taxon>
        <taxon>Pelagomonadales</taxon>
        <taxon>Pelagomonadaceae</taxon>
        <taxon>Aureococcus</taxon>
    </lineage>
</organism>
<sequence length="91" mass="9193">AVAAAGAIPPLVVLLRSGDDSVKLLAAKVLQNLARGVWEIRNSIGAAGAVPALIEVVNSGDDSSKKHAAHALANLAWHHDGNTLSVASAIV</sequence>
<feature type="repeat" description="ARM" evidence="1">
    <location>
        <begin position="48"/>
        <end position="90"/>
    </location>
</feature>